<name>A0A1I0ELK4_9FIRM</name>
<dbReference type="PRINTS" id="PR00039">
    <property type="entry name" value="HTHLYSR"/>
</dbReference>
<dbReference type="SUPFAM" id="SSF53850">
    <property type="entry name" value="Periplasmic binding protein-like II"/>
    <property type="match status" value="1"/>
</dbReference>
<sequence>MFDSKANTLLAVVQTGSYTKAAAKLNLTQPAVSHHIRLLETEFNIKLFYRDKNKLKLTPQGKILVQYAKRAAAVYANACQALEDSKTGAGHLNVGITPTAGETILPQVLATLCNENPKIHINICMNTIQKIYNRLKTYELDFGVVEGAVPDESLVTTALDTDYLCLAVSPMHRLARAKTASVEDIRHEKLILRSRSAGTRQLFEKHLEARGLSLEGFNVMMELDNVAMIKELVSMDMGITVIAKSACREEAAAGRLAVIPIENSSMVRQIDIVYLKDFMHPEIIENIREIYEQLRGK</sequence>
<proteinExistence type="inferred from homology"/>
<dbReference type="InterPro" id="IPR005119">
    <property type="entry name" value="LysR_subst-bd"/>
</dbReference>
<dbReference type="PANTHER" id="PTHR30126:SF39">
    <property type="entry name" value="HTH-TYPE TRANSCRIPTIONAL REGULATOR CYSL"/>
    <property type="match status" value="1"/>
</dbReference>
<comment type="similarity">
    <text evidence="1">Belongs to the LysR transcriptional regulatory family.</text>
</comment>
<evidence type="ECO:0000313" key="6">
    <source>
        <dbReference type="EMBL" id="SET46263.1"/>
    </source>
</evidence>
<dbReference type="Pfam" id="PF00126">
    <property type="entry name" value="HTH_1"/>
    <property type="match status" value="1"/>
</dbReference>
<dbReference type="Gene3D" id="3.40.190.290">
    <property type="match status" value="1"/>
</dbReference>
<dbReference type="GO" id="GO:0000976">
    <property type="term" value="F:transcription cis-regulatory region binding"/>
    <property type="evidence" value="ECO:0007669"/>
    <property type="project" value="TreeGrafter"/>
</dbReference>
<dbReference type="Proteomes" id="UP000198508">
    <property type="component" value="Unassembled WGS sequence"/>
</dbReference>
<dbReference type="InterPro" id="IPR000847">
    <property type="entry name" value="LysR_HTH_N"/>
</dbReference>
<dbReference type="AlphaFoldDB" id="A0A1I0ELK4"/>
<protein>
    <submittedName>
        <fullName evidence="6">DNA-binding transcriptional regulator, LysR family</fullName>
    </submittedName>
</protein>
<dbReference type="SUPFAM" id="SSF46785">
    <property type="entry name" value="Winged helix' DNA-binding domain"/>
    <property type="match status" value="1"/>
</dbReference>
<dbReference type="GeneID" id="93276580"/>
<keyword evidence="7" id="KW-1185">Reference proteome</keyword>
<evidence type="ECO:0000256" key="4">
    <source>
        <dbReference type="ARBA" id="ARBA00023163"/>
    </source>
</evidence>
<dbReference type="Pfam" id="PF03466">
    <property type="entry name" value="LysR_substrate"/>
    <property type="match status" value="1"/>
</dbReference>
<evidence type="ECO:0000313" key="7">
    <source>
        <dbReference type="Proteomes" id="UP000198508"/>
    </source>
</evidence>
<keyword evidence="3 6" id="KW-0238">DNA-binding</keyword>
<feature type="domain" description="HTH lysR-type" evidence="5">
    <location>
        <begin position="8"/>
        <end position="58"/>
    </location>
</feature>
<dbReference type="GO" id="GO:0003700">
    <property type="term" value="F:DNA-binding transcription factor activity"/>
    <property type="evidence" value="ECO:0007669"/>
    <property type="project" value="InterPro"/>
</dbReference>
<evidence type="ECO:0000256" key="1">
    <source>
        <dbReference type="ARBA" id="ARBA00009437"/>
    </source>
</evidence>
<organism evidence="6 7">
    <name type="scientific">Enterocloster lavalensis</name>
    <dbReference type="NCBI Taxonomy" id="460384"/>
    <lineage>
        <taxon>Bacteria</taxon>
        <taxon>Bacillati</taxon>
        <taxon>Bacillota</taxon>
        <taxon>Clostridia</taxon>
        <taxon>Lachnospirales</taxon>
        <taxon>Lachnospiraceae</taxon>
        <taxon>Enterocloster</taxon>
    </lineage>
</organism>
<dbReference type="FunFam" id="1.10.10.10:FF:000001">
    <property type="entry name" value="LysR family transcriptional regulator"/>
    <property type="match status" value="1"/>
</dbReference>
<reference evidence="7" key="1">
    <citation type="submission" date="2016-10" db="EMBL/GenBank/DDBJ databases">
        <authorList>
            <person name="Varghese N."/>
            <person name="Submissions S."/>
        </authorList>
    </citation>
    <scope>NUCLEOTIDE SEQUENCE [LARGE SCALE GENOMIC DNA]</scope>
    <source>
        <strain evidence="7">NLAE-zl-G277</strain>
    </source>
</reference>
<dbReference type="RefSeq" id="WP_007709922.1">
    <property type="nucleotide sequence ID" value="NZ_CABJCG010000004.1"/>
</dbReference>
<gene>
    <name evidence="6" type="ORF">SAMN05216313_106219</name>
</gene>
<dbReference type="EMBL" id="FOIM01000006">
    <property type="protein sequence ID" value="SET46263.1"/>
    <property type="molecule type" value="Genomic_DNA"/>
</dbReference>
<dbReference type="Gene3D" id="1.10.10.10">
    <property type="entry name" value="Winged helix-like DNA-binding domain superfamily/Winged helix DNA-binding domain"/>
    <property type="match status" value="1"/>
</dbReference>
<dbReference type="PROSITE" id="PS50931">
    <property type="entry name" value="HTH_LYSR"/>
    <property type="match status" value="1"/>
</dbReference>
<evidence type="ECO:0000256" key="2">
    <source>
        <dbReference type="ARBA" id="ARBA00023015"/>
    </source>
</evidence>
<dbReference type="InterPro" id="IPR036388">
    <property type="entry name" value="WH-like_DNA-bd_sf"/>
</dbReference>
<dbReference type="InterPro" id="IPR036390">
    <property type="entry name" value="WH_DNA-bd_sf"/>
</dbReference>
<accession>A0A1I0ELK4</accession>
<keyword evidence="4" id="KW-0804">Transcription</keyword>
<dbReference type="PANTHER" id="PTHR30126">
    <property type="entry name" value="HTH-TYPE TRANSCRIPTIONAL REGULATOR"/>
    <property type="match status" value="1"/>
</dbReference>
<keyword evidence="2" id="KW-0805">Transcription regulation</keyword>
<dbReference type="STRING" id="460384.SAMN05216313_106219"/>
<evidence type="ECO:0000259" key="5">
    <source>
        <dbReference type="PROSITE" id="PS50931"/>
    </source>
</evidence>
<evidence type="ECO:0000256" key="3">
    <source>
        <dbReference type="ARBA" id="ARBA00023125"/>
    </source>
</evidence>